<name>A0A9D7LTJ7_9RHOO</name>
<protein>
    <submittedName>
        <fullName evidence="2">Uncharacterized protein</fullName>
    </submittedName>
</protein>
<accession>A0A9D7LTJ7</accession>
<evidence type="ECO:0000313" key="2">
    <source>
        <dbReference type="EMBL" id="MBK8892184.1"/>
    </source>
</evidence>
<evidence type="ECO:0000256" key="1">
    <source>
        <dbReference type="SAM" id="MobiDB-lite"/>
    </source>
</evidence>
<reference evidence="2" key="1">
    <citation type="submission" date="2020-10" db="EMBL/GenBank/DDBJ databases">
        <title>Connecting structure to function with the recovery of over 1000 high-quality activated sludge metagenome-assembled genomes encoding full-length rRNA genes using long-read sequencing.</title>
        <authorList>
            <person name="Singleton C.M."/>
            <person name="Petriglieri F."/>
            <person name="Kristensen J.M."/>
            <person name="Kirkegaard R.H."/>
            <person name="Michaelsen T.Y."/>
            <person name="Andersen M.H."/>
            <person name="Karst S.M."/>
            <person name="Dueholm M.S."/>
            <person name="Nielsen P.H."/>
            <person name="Albertsen M."/>
        </authorList>
    </citation>
    <scope>NUCLEOTIDE SEQUENCE</scope>
    <source>
        <strain evidence="2">OdNE_18-Q3-R46-58_BAT3C.305</strain>
    </source>
</reference>
<proteinExistence type="predicted"/>
<gene>
    <name evidence="2" type="ORF">IPN75_18345</name>
</gene>
<feature type="region of interest" description="Disordered" evidence="1">
    <location>
        <begin position="45"/>
        <end position="66"/>
    </location>
</feature>
<sequence length="66" mass="7115">MSDRDPIDKYFVNPDETPAAREKLGLIKERFAGWAFGKIANAARSCAGSTTTRSTPRGPGASMARN</sequence>
<comment type="caution">
    <text evidence="2">The sequence shown here is derived from an EMBL/GenBank/DDBJ whole genome shotgun (WGS) entry which is preliminary data.</text>
</comment>
<dbReference type="AlphaFoldDB" id="A0A9D7LTJ7"/>
<organism evidence="2 3">
    <name type="scientific">Candidatus Dechloromonas phosphorivorans</name>
    <dbReference type="NCBI Taxonomy" id="2899244"/>
    <lineage>
        <taxon>Bacteria</taxon>
        <taxon>Pseudomonadati</taxon>
        <taxon>Pseudomonadota</taxon>
        <taxon>Betaproteobacteria</taxon>
        <taxon>Rhodocyclales</taxon>
        <taxon>Azonexaceae</taxon>
        <taxon>Dechloromonas</taxon>
    </lineage>
</organism>
<dbReference type="EMBL" id="JADKBR010000024">
    <property type="protein sequence ID" value="MBK8892184.1"/>
    <property type="molecule type" value="Genomic_DNA"/>
</dbReference>
<evidence type="ECO:0000313" key="3">
    <source>
        <dbReference type="Proteomes" id="UP000808146"/>
    </source>
</evidence>
<dbReference type="Proteomes" id="UP000808146">
    <property type="component" value="Unassembled WGS sequence"/>
</dbReference>